<evidence type="ECO:0000256" key="1">
    <source>
        <dbReference type="SAM" id="MobiDB-lite"/>
    </source>
</evidence>
<dbReference type="AlphaFoldDB" id="A0A9Q0X6V1"/>
<protein>
    <submittedName>
        <fullName evidence="2">Uncharacterized protein</fullName>
    </submittedName>
</protein>
<keyword evidence="3" id="KW-1185">Reference proteome</keyword>
<accession>A0A9Q0X6V1</accession>
<sequence>MAVLPRLLQRRAQLKFQGLLTNSSEHNGLKRHNSPDLVKKQQHEPLGSSSSLAETCNYCNKA</sequence>
<dbReference type="Proteomes" id="UP001142489">
    <property type="component" value="Unassembled WGS sequence"/>
</dbReference>
<name>A0A9Q0X6V1_9SAUR</name>
<feature type="region of interest" description="Disordered" evidence="1">
    <location>
        <begin position="21"/>
        <end position="52"/>
    </location>
</feature>
<evidence type="ECO:0000313" key="3">
    <source>
        <dbReference type="Proteomes" id="UP001142489"/>
    </source>
</evidence>
<gene>
    <name evidence="2" type="ORF">JRQ81_011989</name>
</gene>
<evidence type="ECO:0000313" key="2">
    <source>
        <dbReference type="EMBL" id="KAJ7304430.1"/>
    </source>
</evidence>
<dbReference type="EMBL" id="JAPFRF010000023">
    <property type="protein sequence ID" value="KAJ7304430.1"/>
    <property type="molecule type" value="Genomic_DNA"/>
</dbReference>
<organism evidence="2 3">
    <name type="scientific">Phrynocephalus forsythii</name>
    <dbReference type="NCBI Taxonomy" id="171643"/>
    <lineage>
        <taxon>Eukaryota</taxon>
        <taxon>Metazoa</taxon>
        <taxon>Chordata</taxon>
        <taxon>Craniata</taxon>
        <taxon>Vertebrata</taxon>
        <taxon>Euteleostomi</taxon>
        <taxon>Lepidosauria</taxon>
        <taxon>Squamata</taxon>
        <taxon>Bifurcata</taxon>
        <taxon>Unidentata</taxon>
        <taxon>Episquamata</taxon>
        <taxon>Toxicofera</taxon>
        <taxon>Iguania</taxon>
        <taxon>Acrodonta</taxon>
        <taxon>Agamidae</taxon>
        <taxon>Agaminae</taxon>
        <taxon>Phrynocephalus</taxon>
    </lineage>
</organism>
<feature type="compositionally biased region" description="Basic and acidic residues" evidence="1">
    <location>
        <begin position="33"/>
        <end position="43"/>
    </location>
</feature>
<proteinExistence type="predicted"/>
<comment type="caution">
    <text evidence="2">The sequence shown here is derived from an EMBL/GenBank/DDBJ whole genome shotgun (WGS) entry which is preliminary data.</text>
</comment>
<reference evidence="2" key="1">
    <citation type="journal article" date="2023" name="DNA Res.">
        <title>Chromosome-level genome assembly of Phrynocephalus forsythii using third-generation DNA sequencing and Hi-C analysis.</title>
        <authorList>
            <person name="Qi Y."/>
            <person name="Zhao W."/>
            <person name="Zhao Y."/>
            <person name="Niu C."/>
            <person name="Cao S."/>
            <person name="Zhang Y."/>
        </authorList>
    </citation>
    <scope>NUCLEOTIDE SEQUENCE</scope>
    <source>
        <tissue evidence="2">Muscle</tissue>
    </source>
</reference>